<dbReference type="GO" id="GO:0016020">
    <property type="term" value="C:membrane"/>
    <property type="evidence" value="ECO:0007669"/>
    <property type="project" value="InterPro"/>
</dbReference>
<name>A0A9P0F8X5_BEMTA</name>
<comment type="similarity">
    <text evidence="1">Belongs to the prohibitin family.</text>
</comment>
<protein>
    <submittedName>
        <fullName evidence="2">Uncharacterized protein</fullName>
    </submittedName>
</protein>
<accession>A0A9P0F8X5</accession>
<organism evidence="2 3">
    <name type="scientific">Bemisia tabaci</name>
    <name type="common">Sweetpotato whitefly</name>
    <name type="synonym">Aleurodes tabaci</name>
    <dbReference type="NCBI Taxonomy" id="7038"/>
    <lineage>
        <taxon>Eukaryota</taxon>
        <taxon>Metazoa</taxon>
        <taxon>Ecdysozoa</taxon>
        <taxon>Arthropoda</taxon>
        <taxon>Hexapoda</taxon>
        <taxon>Insecta</taxon>
        <taxon>Pterygota</taxon>
        <taxon>Neoptera</taxon>
        <taxon>Paraneoptera</taxon>
        <taxon>Hemiptera</taxon>
        <taxon>Sternorrhyncha</taxon>
        <taxon>Aleyrodoidea</taxon>
        <taxon>Aleyrodidae</taxon>
        <taxon>Aleyrodinae</taxon>
        <taxon>Bemisia</taxon>
    </lineage>
</organism>
<sequence length="78" mass="8919">MLEAGRFCTWNGLITANKLFSGTNCYFHRLCRAVLQVAQQEAQRAVFVAERVKQERQQKILQAEGEAEAIKMISFLTK</sequence>
<keyword evidence="3" id="KW-1185">Reference proteome</keyword>
<evidence type="ECO:0000256" key="1">
    <source>
        <dbReference type="ARBA" id="ARBA00009658"/>
    </source>
</evidence>
<evidence type="ECO:0000313" key="3">
    <source>
        <dbReference type="Proteomes" id="UP001152759"/>
    </source>
</evidence>
<dbReference type="PRINTS" id="PR00679">
    <property type="entry name" value="PROHIBITIN"/>
</dbReference>
<dbReference type="EMBL" id="OU963869">
    <property type="protein sequence ID" value="CAH0394729.1"/>
    <property type="molecule type" value="Genomic_DNA"/>
</dbReference>
<gene>
    <name evidence="2" type="ORF">BEMITA_LOCUS12994</name>
</gene>
<reference evidence="2" key="1">
    <citation type="submission" date="2021-12" db="EMBL/GenBank/DDBJ databases">
        <authorList>
            <person name="King R."/>
        </authorList>
    </citation>
    <scope>NUCLEOTIDE SEQUENCE</scope>
</reference>
<proteinExistence type="inferred from homology"/>
<dbReference type="InterPro" id="IPR000163">
    <property type="entry name" value="Prohibitin"/>
</dbReference>
<dbReference type="AlphaFoldDB" id="A0A9P0F8X5"/>
<dbReference type="Proteomes" id="UP001152759">
    <property type="component" value="Chromosome 8"/>
</dbReference>
<evidence type="ECO:0000313" key="2">
    <source>
        <dbReference type="EMBL" id="CAH0394729.1"/>
    </source>
</evidence>